<accession>A0A1C6JXY2</accession>
<dbReference type="EC" id="3.2.2.8" evidence="4"/>
<dbReference type="PANTHER" id="PTHR12304">
    <property type="entry name" value="INOSINE-URIDINE PREFERRING NUCLEOSIDE HYDROLASE"/>
    <property type="match status" value="1"/>
</dbReference>
<dbReference type="AlphaFoldDB" id="A0A1C6JXY2"/>
<name>A0A1C6JXY2_9FIRM</name>
<dbReference type="InterPro" id="IPR036452">
    <property type="entry name" value="Ribo_hydro-like"/>
</dbReference>
<reference evidence="4" key="1">
    <citation type="submission" date="2015-09" db="EMBL/GenBank/DDBJ databases">
        <authorList>
            <consortium name="Pathogen Informatics"/>
        </authorList>
    </citation>
    <scope>NUCLEOTIDE SEQUENCE</scope>
    <source>
        <strain evidence="4">2789STDY5834896</strain>
    </source>
</reference>
<evidence type="ECO:0000313" key="4">
    <source>
        <dbReference type="EMBL" id="SCJ86884.1"/>
    </source>
</evidence>
<dbReference type="Gene3D" id="3.90.245.10">
    <property type="entry name" value="Ribonucleoside hydrolase-like"/>
    <property type="match status" value="1"/>
</dbReference>
<gene>
    <name evidence="4" type="primary">rihB_16</name>
    <name evidence="4" type="ORF">SAMEA3545359_02405</name>
</gene>
<dbReference type="GO" id="GO:0005829">
    <property type="term" value="C:cytosol"/>
    <property type="evidence" value="ECO:0007669"/>
    <property type="project" value="TreeGrafter"/>
</dbReference>
<keyword evidence="2 4" id="KW-0326">Glycosidase</keyword>
<dbReference type="InterPro" id="IPR001910">
    <property type="entry name" value="Inosine/uridine_hydrolase_dom"/>
</dbReference>
<evidence type="ECO:0000259" key="3">
    <source>
        <dbReference type="Pfam" id="PF01156"/>
    </source>
</evidence>
<keyword evidence="1 4" id="KW-0378">Hydrolase</keyword>
<proteinExistence type="predicted"/>
<dbReference type="GO" id="GO:0050263">
    <property type="term" value="F:ribosylpyrimidine nucleosidase activity"/>
    <property type="evidence" value="ECO:0007669"/>
    <property type="project" value="UniProtKB-EC"/>
</dbReference>
<dbReference type="SUPFAM" id="SSF53590">
    <property type="entry name" value="Nucleoside hydrolase"/>
    <property type="match status" value="1"/>
</dbReference>
<dbReference type="GO" id="GO:0008477">
    <property type="term" value="F:purine nucleosidase activity"/>
    <property type="evidence" value="ECO:0007669"/>
    <property type="project" value="TreeGrafter"/>
</dbReference>
<feature type="domain" description="Inosine/uridine-preferring nucleoside hydrolase" evidence="3">
    <location>
        <begin position="8"/>
        <end position="305"/>
    </location>
</feature>
<organism evidence="4">
    <name type="scientific">uncultured Anaerotruncus sp</name>
    <dbReference type="NCBI Taxonomy" id="905011"/>
    <lineage>
        <taxon>Bacteria</taxon>
        <taxon>Bacillati</taxon>
        <taxon>Bacillota</taxon>
        <taxon>Clostridia</taxon>
        <taxon>Eubacteriales</taxon>
        <taxon>Oscillospiraceae</taxon>
        <taxon>Anaerotruncus</taxon>
        <taxon>environmental samples</taxon>
    </lineage>
</organism>
<dbReference type="Pfam" id="PF01156">
    <property type="entry name" value="IU_nuc_hydro"/>
    <property type="match status" value="1"/>
</dbReference>
<evidence type="ECO:0000256" key="2">
    <source>
        <dbReference type="ARBA" id="ARBA00023295"/>
    </source>
</evidence>
<dbReference type="GO" id="GO:0006152">
    <property type="term" value="P:purine nucleoside catabolic process"/>
    <property type="evidence" value="ECO:0007669"/>
    <property type="project" value="TreeGrafter"/>
</dbReference>
<dbReference type="PANTHER" id="PTHR12304:SF4">
    <property type="entry name" value="URIDINE NUCLEOSIDASE"/>
    <property type="match status" value="1"/>
</dbReference>
<dbReference type="InterPro" id="IPR023186">
    <property type="entry name" value="IUNH"/>
</dbReference>
<protein>
    <submittedName>
        <fullName evidence="4">Pyrimidine-specific ribonucleoside hydrolase rihB</fullName>
        <ecNumber evidence="4">3.2.2.8</ecNumber>
    </submittedName>
</protein>
<dbReference type="EMBL" id="FMHG01000002">
    <property type="protein sequence ID" value="SCJ86884.1"/>
    <property type="molecule type" value="Genomic_DNA"/>
</dbReference>
<sequence>MSRAKRPLIIDCDPGIDDFVAILLAHSSQQFDIRAITTLGGNVRPEYTAVNARDTAALIGLDCAVGAGAQTPLMGDLITAEYVHGPTGLGGVQLPRARRELDRRPAWDILYDEACRCRGKLEIAALGPLTNVAIMLRKHPEAAFMIDKLHIMGGSTTAGNHSAYGEFNIWEDPLAADIVFTSGIDLRMVGLNCTAQGICAADVWQSGIHRPGTVLSKLRQMMDYSAEQTRSWRPDTDILHYVPELPDAVAVAGMIDDTLLRCRRYPVLIEVSGTPSVGRTLVDWDGVSGRPRNCEVALQVDAARITELYRQMFAFYEER</sequence>
<evidence type="ECO:0000256" key="1">
    <source>
        <dbReference type="ARBA" id="ARBA00022801"/>
    </source>
</evidence>